<dbReference type="Pfam" id="PF00293">
    <property type="entry name" value="NUDIX"/>
    <property type="match status" value="1"/>
</dbReference>
<dbReference type="SUPFAM" id="SSF55811">
    <property type="entry name" value="Nudix"/>
    <property type="match status" value="1"/>
</dbReference>
<dbReference type="AlphaFoldDB" id="A0A233V8D0"/>
<dbReference type="Gene3D" id="3.90.79.10">
    <property type="entry name" value="Nucleoside Triphosphate Pyrophosphohydrolase"/>
    <property type="match status" value="1"/>
</dbReference>
<dbReference type="InterPro" id="IPR000086">
    <property type="entry name" value="NUDIX_hydrolase_dom"/>
</dbReference>
<dbReference type="InterPro" id="IPR015797">
    <property type="entry name" value="NUDIX_hydrolase-like_dom_sf"/>
</dbReference>
<reference evidence="5" key="1">
    <citation type="submission" date="2017-04" db="EMBL/GenBank/DDBJ databases">
        <title>Finegoldia magna isolated from orthopedic joint implant-associated infections.</title>
        <authorList>
            <person name="Bjorklund S."/>
            <person name="Bruggemann H."/>
            <person name="Jensen A."/>
            <person name="Hellmark B."/>
            <person name="Soderquist B."/>
        </authorList>
    </citation>
    <scope>NUCLEOTIDE SEQUENCE [LARGE SCALE GENOMIC DNA]</scope>
    <source>
        <strain evidence="5">CCUG 54800</strain>
    </source>
</reference>
<evidence type="ECO:0000256" key="2">
    <source>
        <dbReference type="ARBA" id="ARBA00022801"/>
    </source>
</evidence>
<sequence length="151" mass="17583">MENILCNMIKINRGNDVLVLDKVKKYGWEGLTFPGGHVEKIESITESVIREAKEETNLDIENIKYVGMISWYDMGNNDRIIGFLYETNDFSGELIKENIEGTLEFIDYEELKNMDGHSDSMGEIFAIYDGEYSEIVLYYEDNKCVKKECYR</sequence>
<evidence type="ECO:0000259" key="3">
    <source>
        <dbReference type="PROSITE" id="PS51462"/>
    </source>
</evidence>
<keyword evidence="2" id="KW-0378">Hydrolase</keyword>
<proteinExistence type="predicted"/>
<name>A0A233V8D0_FINMA</name>
<evidence type="ECO:0000256" key="1">
    <source>
        <dbReference type="ARBA" id="ARBA00001946"/>
    </source>
</evidence>
<evidence type="ECO:0000313" key="5">
    <source>
        <dbReference type="Proteomes" id="UP000215413"/>
    </source>
</evidence>
<dbReference type="EMBL" id="NDYC01000009">
    <property type="protein sequence ID" value="OXZ28643.1"/>
    <property type="molecule type" value="Genomic_DNA"/>
</dbReference>
<accession>A0A233V8D0</accession>
<feature type="domain" description="Nudix hydrolase" evidence="3">
    <location>
        <begin position="1"/>
        <end position="133"/>
    </location>
</feature>
<dbReference type="Proteomes" id="UP000215413">
    <property type="component" value="Unassembled WGS sequence"/>
</dbReference>
<dbReference type="PANTHER" id="PTHR43046:SF2">
    <property type="entry name" value="8-OXO-DGTP DIPHOSPHATASE-RELATED"/>
    <property type="match status" value="1"/>
</dbReference>
<evidence type="ECO:0000313" key="4">
    <source>
        <dbReference type="EMBL" id="OXZ28643.1"/>
    </source>
</evidence>
<comment type="cofactor">
    <cofactor evidence="1">
        <name>Mg(2+)</name>
        <dbReference type="ChEBI" id="CHEBI:18420"/>
    </cofactor>
</comment>
<protein>
    <submittedName>
        <fullName evidence="4">DNA mismatch repair protein MutT</fullName>
    </submittedName>
</protein>
<dbReference type="PROSITE" id="PS51462">
    <property type="entry name" value="NUDIX"/>
    <property type="match status" value="1"/>
</dbReference>
<dbReference type="CDD" id="cd18875">
    <property type="entry name" value="NUDIX_Hydrolase"/>
    <property type="match status" value="1"/>
</dbReference>
<gene>
    <name evidence="4" type="ORF">B9N49_01710</name>
</gene>
<dbReference type="GO" id="GO:0016787">
    <property type="term" value="F:hydrolase activity"/>
    <property type="evidence" value="ECO:0007669"/>
    <property type="project" value="UniProtKB-KW"/>
</dbReference>
<comment type="caution">
    <text evidence="4">The sequence shown here is derived from an EMBL/GenBank/DDBJ whole genome shotgun (WGS) entry which is preliminary data.</text>
</comment>
<dbReference type="RefSeq" id="WP_094205253.1">
    <property type="nucleotide sequence ID" value="NZ_NDYC01000009.1"/>
</dbReference>
<organism evidence="4 5">
    <name type="scientific">Finegoldia magna</name>
    <name type="common">Peptostreptococcus magnus</name>
    <dbReference type="NCBI Taxonomy" id="1260"/>
    <lineage>
        <taxon>Bacteria</taxon>
        <taxon>Bacillati</taxon>
        <taxon>Bacillota</taxon>
        <taxon>Tissierellia</taxon>
        <taxon>Tissierellales</taxon>
        <taxon>Peptoniphilaceae</taxon>
        <taxon>Finegoldia</taxon>
    </lineage>
</organism>
<dbReference type="PANTHER" id="PTHR43046">
    <property type="entry name" value="GDP-MANNOSE MANNOSYL HYDROLASE"/>
    <property type="match status" value="1"/>
</dbReference>